<comment type="caution">
    <text evidence="7">The sequence shown here is derived from an EMBL/GenBank/DDBJ whole genome shotgun (WGS) entry which is preliminary data.</text>
</comment>
<accession>A0AAW2C558</accession>
<dbReference type="PRINTS" id="PR00463">
    <property type="entry name" value="EP450I"/>
</dbReference>
<organism evidence="7 8">
    <name type="scientific">Lithocarpus litseifolius</name>
    <dbReference type="NCBI Taxonomy" id="425828"/>
    <lineage>
        <taxon>Eukaryota</taxon>
        <taxon>Viridiplantae</taxon>
        <taxon>Streptophyta</taxon>
        <taxon>Embryophyta</taxon>
        <taxon>Tracheophyta</taxon>
        <taxon>Spermatophyta</taxon>
        <taxon>Magnoliopsida</taxon>
        <taxon>eudicotyledons</taxon>
        <taxon>Gunneridae</taxon>
        <taxon>Pentapetalae</taxon>
        <taxon>rosids</taxon>
        <taxon>fabids</taxon>
        <taxon>Fagales</taxon>
        <taxon>Fagaceae</taxon>
        <taxon>Lithocarpus</taxon>
    </lineage>
</organism>
<dbReference type="AlphaFoldDB" id="A0AAW2C558"/>
<keyword evidence="6" id="KW-0503">Monooxygenase</keyword>
<dbReference type="PANTHER" id="PTHR47953:SF16">
    <property type="entry name" value="CYTOCHROME P450 71D8"/>
    <property type="match status" value="1"/>
</dbReference>
<keyword evidence="3" id="KW-0479">Metal-binding</keyword>
<dbReference type="GO" id="GO:0016705">
    <property type="term" value="F:oxidoreductase activity, acting on paired donors, with incorporation or reduction of molecular oxygen"/>
    <property type="evidence" value="ECO:0007669"/>
    <property type="project" value="InterPro"/>
</dbReference>
<evidence type="ECO:0000256" key="2">
    <source>
        <dbReference type="ARBA" id="ARBA00022617"/>
    </source>
</evidence>
<evidence type="ECO:0000256" key="4">
    <source>
        <dbReference type="ARBA" id="ARBA00023002"/>
    </source>
</evidence>
<dbReference type="EMBL" id="JAZDWU010000008">
    <property type="protein sequence ID" value="KAK9993083.1"/>
    <property type="molecule type" value="Genomic_DNA"/>
</dbReference>
<evidence type="ECO:0000256" key="1">
    <source>
        <dbReference type="ARBA" id="ARBA00010617"/>
    </source>
</evidence>
<gene>
    <name evidence="7" type="ORF">SO802_022786</name>
</gene>
<comment type="similarity">
    <text evidence="1">Belongs to the cytochrome P450 family.</text>
</comment>
<evidence type="ECO:0008006" key="9">
    <source>
        <dbReference type="Google" id="ProtNLM"/>
    </source>
</evidence>
<keyword evidence="8" id="KW-1185">Reference proteome</keyword>
<dbReference type="SUPFAM" id="SSF48264">
    <property type="entry name" value="Cytochrome P450"/>
    <property type="match status" value="1"/>
</dbReference>
<evidence type="ECO:0000256" key="5">
    <source>
        <dbReference type="ARBA" id="ARBA00023004"/>
    </source>
</evidence>
<feature type="non-terminal residue" evidence="7">
    <location>
        <position position="1"/>
    </location>
</feature>
<dbReference type="InterPro" id="IPR001128">
    <property type="entry name" value="Cyt_P450"/>
</dbReference>
<sequence>TIYESFQVIFAAGTDTSSTTVEWAMSEMMRQPKVLEKAQAEIRQAFRGKKKIHEKDIQNLSYLKVSNQRNSKVTP</sequence>
<dbReference type="Gene3D" id="1.10.630.10">
    <property type="entry name" value="Cytochrome P450"/>
    <property type="match status" value="1"/>
</dbReference>
<evidence type="ECO:0000256" key="6">
    <source>
        <dbReference type="ARBA" id="ARBA00023033"/>
    </source>
</evidence>
<dbReference type="InterPro" id="IPR002401">
    <property type="entry name" value="Cyt_P450_E_grp-I"/>
</dbReference>
<reference evidence="7 8" key="1">
    <citation type="submission" date="2024-01" db="EMBL/GenBank/DDBJ databases">
        <title>A telomere-to-telomere, gap-free genome of sweet tea (Lithocarpus litseifolius).</title>
        <authorList>
            <person name="Zhou J."/>
        </authorList>
    </citation>
    <scope>NUCLEOTIDE SEQUENCE [LARGE SCALE GENOMIC DNA]</scope>
    <source>
        <strain evidence="7">Zhou-2022a</strain>
        <tissue evidence="7">Leaf</tissue>
    </source>
</reference>
<dbReference type="InterPro" id="IPR036396">
    <property type="entry name" value="Cyt_P450_sf"/>
</dbReference>
<keyword evidence="4" id="KW-0560">Oxidoreductase</keyword>
<name>A0AAW2C558_9ROSI</name>
<evidence type="ECO:0000256" key="3">
    <source>
        <dbReference type="ARBA" id="ARBA00022723"/>
    </source>
</evidence>
<dbReference type="Pfam" id="PF00067">
    <property type="entry name" value="p450"/>
    <property type="match status" value="1"/>
</dbReference>
<dbReference type="PANTHER" id="PTHR47953">
    <property type="entry name" value="OS08G0105600 PROTEIN"/>
    <property type="match status" value="1"/>
</dbReference>
<dbReference type="GO" id="GO:0005506">
    <property type="term" value="F:iron ion binding"/>
    <property type="evidence" value="ECO:0007669"/>
    <property type="project" value="InterPro"/>
</dbReference>
<dbReference type="Proteomes" id="UP001459277">
    <property type="component" value="Unassembled WGS sequence"/>
</dbReference>
<dbReference type="GO" id="GO:0020037">
    <property type="term" value="F:heme binding"/>
    <property type="evidence" value="ECO:0007669"/>
    <property type="project" value="InterPro"/>
</dbReference>
<keyword evidence="5" id="KW-0408">Iron</keyword>
<proteinExistence type="inferred from homology"/>
<dbReference type="GO" id="GO:0004497">
    <property type="term" value="F:monooxygenase activity"/>
    <property type="evidence" value="ECO:0007669"/>
    <property type="project" value="UniProtKB-KW"/>
</dbReference>
<keyword evidence="2" id="KW-0349">Heme</keyword>
<evidence type="ECO:0000313" key="8">
    <source>
        <dbReference type="Proteomes" id="UP001459277"/>
    </source>
</evidence>
<dbReference type="InterPro" id="IPR052306">
    <property type="entry name" value="CYP450_71D"/>
</dbReference>
<protein>
    <recommendedName>
        <fullName evidence="9">Cytochrome P450</fullName>
    </recommendedName>
</protein>
<evidence type="ECO:0000313" key="7">
    <source>
        <dbReference type="EMBL" id="KAK9993083.1"/>
    </source>
</evidence>